<evidence type="ECO:0000313" key="4">
    <source>
        <dbReference type="EMBL" id="TWT48877.1"/>
    </source>
</evidence>
<evidence type="ECO:0000256" key="2">
    <source>
        <dbReference type="PROSITE-ProRule" id="PRU00169"/>
    </source>
</evidence>
<evidence type="ECO:0000313" key="5">
    <source>
        <dbReference type="Proteomes" id="UP000318995"/>
    </source>
</evidence>
<evidence type="ECO:0000259" key="3">
    <source>
        <dbReference type="PROSITE" id="PS50110"/>
    </source>
</evidence>
<evidence type="ECO:0000256" key="1">
    <source>
        <dbReference type="ARBA" id="ARBA00022553"/>
    </source>
</evidence>
<dbReference type="InterPro" id="IPR011006">
    <property type="entry name" value="CheY-like_superfamily"/>
</dbReference>
<dbReference type="PROSITE" id="PS50110">
    <property type="entry name" value="RESPONSE_REGULATORY"/>
    <property type="match status" value="1"/>
</dbReference>
<name>A0A5C5WEG2_9BACT</name>
<dbReference type="Gene3D" id="3.40.50.2300">
    <property type="match status" value="1"/>
</dbReference>
<gene>
    <name evidence="4" type="primary">phoB_1</name>
    <name evidence="4" type="ORF">Pla111_06530</name>
</gene>
<dbReference type="InterPro" id="IPR050595">
    <property type="entry name" value="Bact_response_regulator"/>
</dbReference>
<dbReference type="Proteomes" id="UP000318995">
    <property type="component" value="Unassembled WGS sequence"/>
</dbReference>
<comment type="caution">
    <text evidence="4">The sequence shown here is derived from an EMBL/GenBank/DDBJ whole genome shotgun (WGS) entry which is preliminary data.</text>
</comment>
<keyword evidence="5" id="KW-1185">Reference proteome</keyword>
<dbReference type="InterPro" id="IPR001789">
    <property type="entry name" value="Sig_transdc_resp-reg_receiver"/>
</dbReference>
<dbReference type="Pfam" id="PF00072">
    <property type="entry name" value="Response_reg"/>
    <property type="match status" value="1"/>
</dbReference>
<protein>
    <submittedName>
        <fullName evidence="4">Phosphate regulon transcriptional regulatory protein PhoB</fullName>
    </submittedName>
</protein>
<dbReference type="PANTHER" id="PTHR44591">
    <property type="entry name" value="STRESS RESPONSE REGULATOR PROTEIN 1"/>
    <property type="match status" value="1"/>
</dbReference>
<dbReference type="SUPFAM" id="SSF52172">
    <property type="entry name" value="CheY-like"/>
    <property type="match status" value="1"/>
</dbReference>
<dbReference type="AlphaFoldDB" id="A0A5C5WEG2"/>
<organism evidence="4 5">
    <name type="scientific">Botrimarina hoheduenensis</name>
    <dbReference type="NCBI Taxonomy" id="2528000"/>
    <lineage>
        <taxon>Bacteria</taxon>
        <taxon>Pseudomonadati</taxon>
        <taxon>Planctomycetota</taxon>
        <taxon>Planctomycetia</taxon>
        <taxon>Pirellulales</taxon>
        <taxon>Lacipirellulaceae</taxon>
        <taxon>Botrimarina</taxon>
    </lineage>
</organism>
<dbReference type="EMBL" id="SJPH01000001">
    <property type="protein sequence ID" value="TWT48877.1"/>
    <property type="molecule type" value="Genomic_DNA"/>
</dbReference>
<dbReference type="CDD" id="cd00156">
    <property type="entry name" value="REC"/>
    <property type="match status" value="1"/>
</dbReference>
<accession>A0A5C5WEG2</accession>
<sequence length="131" mass="14563">MSYSHKRILLIEEDATLREITAFRLELLGHTVDSFSTGEQAITQLLQELPDAVIIGHFLPDMDGLELVDRLSNEVRTSEVPVMLLSPNAELEDVQRAFNSGADEFLVTPFDPQTLEQKLTRLLSDPAAASV</sequence>
<reference evidence="4 5" key="1">
    <citation type="submission" date="2019-02" db="EMBL/GenBank/DDBJ databases">
        <title>Deep-cultivation of Planctomycetes and their phenomic and genomic characterization uncovers novel biology.</title>
        <authorList>
            <person name="Wiegand S."/>
            <person name="Jogler M."/>
            <person name="Boedeker C."/>
            <person name="Pinto D."/>
            <person name="Vollmers J."/>
            <person name="Rivas-Marin E."/>
            <person name="Kohn T."/>
            <person name="Peeters S.H."/>
            <person name="Heuer A."/>
            <person name="Rast P."/>
            <person name="Oberbeckmann S."/>
            <person name="Bunk B."/>
            <person name="Jeske O."/>
            <person name="Meyerdierks A."/>
            <person name="Storesund J.E."/>
            <person name="Kallscheuer N."/>
            <person name="Luecker S."/>
            <person name="Lage O.M."/>
            <person name="Pohl T."/>
            <person name="Merkel B.J."/>
            <person name="Hornburger P."/>
            <person name="Mueller R.-W."/>
            <person name="Bruemmer F."/>
            <person name="Labrenz M."/>
            <person name="Spormann A.M."/>
            <person name="Op Den Camp H."/>
            <person name="Overmann J."/>
            <person name="Amann R."/>
            <person name="Jetten M.S.M."/>
            <person name="Mascher T."/>
            <person name="Medema M.H."/>
            <person name="Devos D.P."/>
            <person name="Kaster A.-K."/>
            <person name="Ovreas L."/>
            <person name="Rohde M."/>
            <person name="Galperin M.Y."/>
            <person name="Jogler C."/>
        </authorList>
    </citation>
    <scope>NUCLEOTIDE SEQUENCE [LARGE SCALE GENOMIC DNA]</scope>
    <source>
        <strain evidence="4 5">Pla111</strain>
    </source>
</reference>
<comment type="caution">
    <text evidence="2">Lacks conserved residue(s) required for the propagation of feature annotation.</text>
</comment>
<dbReference type="SMART" id="SM00448">
    <property type="entry name" value="REC"/>
    <property type="match status" value="1"/>
</dbReference>
<feature type="domain" description="Response regulatory" evidence="3">
    <location>
        <begin position="7"/>
        <end position="123"/>
    </location>
</feature>
<dbReference type="RefSeq" id="WP_146571269.1">
    <property type="nucleotide sequence ID" value="NZ_SJPH01000001.1"/>
</dbReference>
<keyword evidence="1" id="KW-0597">Phosphoprotein</keyword>
<dbReference type="PANTHER" id="PTHR44591:SF23">
    <property type="entry name" value="CHEY SUBFAMILY"/>
    <property type="match status" value="1"/>
</dbReference>
<dbReference type="OrthoDB" id="9813953at2"/>
<proteinExistence type="predicted"/>
<dbReference type="GO" id="GO:0000160">
    <property type="term" value="P:phosphorelay signal transduction system"/>
    <property type="evidence" value="ECO:0007669"/>
    <property type="project" value="InterPro"/>
</dbReference>